<dbReference type="Pfam" id="PF00011">
    <property type="entry name" value="HSP20"/>
    <property type="match status" value="1"/>
</dbReference>
<evidence type="ECO:0000256" key="2">
    <source>
        <dbReference type="PROSITE-ProRule" id="PRU00285"/>
    </source>
</evidence>
<feature type="compositionally biased region" description="Low complexity" evidence="4">
    <location>
        <begin position="99"/>
        <end position="111"/>
    </location>
</feature>
<protein>
    <submittedName>
        <fullName evidence="6">HSP20-like chaperone</fullName>
    </submittedName>
</protein>
<evidence type="ECO:0000259" key="5">
    <source>
        <dbReference type="PROSITE" id="PS01031"/>
    </source>
</evidence>
<feature type="domain" description="SHSP" evidence="5">
    <location>
        <begin position="40"/>
        <end position="214"/>
    </location>
</feature>
<evidence type="ECO:0000256" key="4">
    <source>
        <dbReference type="SAM" id="MobiDB-lite"/>
    </source>
</evidence>
<dbReference type="InterPro" id="IPR031107">
    <property type="entry name" value="Small_HSP"/>
</dbReference>
<evidence type="ECO:0000256" key="3">
    <source>
        <dbReference type="RuleBase" id="RU003616"/>
    </source>
</evidence>
<name>A0A1W5CRP6_9LECA</name>
<keyword evidence="1" id="KW-0346">Stress response</keyword>
<reference evidence="7" key="1">
    <citation type="submission" date="2017-03" db="EMBL/GenBank/DDBJ databases">
        <authorList>
            <person name="Sharma R."/>
            <person name="Thines M."/>
        </authorList>
    </citation>
    <scope>NUCLEOTIDE SEQUENCE [LARGE SCALE GENOMIC DNA]</scope>
</reference>
<dbReference type="SUPFAM" id="SSF49764">
    <property type="entry name" value="HSP20-like chaperones"/>
    <property type="match status" value="1"/>
</dbReference>
<accession>A0A1W5CRP6</accession>
<dbReference type="InterPro" id="IPR002068">
    <property type="entry name" value="A-crystallin/Hsp20_dom"/>
</dbReference>
<proteinExistence type="inferred from homology"/>
<dbReference type="PROSITE" id="PS01031">
    <property type="entry name" value="SHSP"/>
    <property type="match status" value="1"/>
</dbReference>
<dbReference type="Gene3D" id="2.60.40.790">
    <property type="match status" value="1"/>
</dbReference>
<dbReference type="Proteomes" id="UP000192927">
    <property type="component" value="Unassembled WGS sequence"/>
</dbReference>
<keyword evidence="7" id="KW-1185">Reference proteome</keyword>
<organism evidence="6 7">
    <name type="scientific">Lasallia pustulata</name>
    <dbReference type="NCBI Taxonomy" id="136370"/>
    <lineage>
        <taxon>Eukaryota</taxon>
        <taxon>Fungi</taxon>
        <taxon>Dikarya</taxon>
        <taxon>Ascomycota</taxon>
        <taxon>Pezizomycotina</taxon>
        <taxon>Lecanoromycetes</taxon>
        <taxon>OSLEUM clade</taxon>
        <taxon>Umbilicariomycetidae</taxon>
        <taxon>Umbilicariales</taxon>
        <taxon>Umbilicariaceae</taxon>
        <taxon>Lasallia</taxon>
    </lineage>
</organism>
<evidence type="ECO:0000313" key="6">
    <source>
        <dbReference type="EMBL" id="SLM33503.1"/>
    </source>
</evidence>
<feature type="compositionally biased region" description="Polar residues" evidence="4">
    <location>
        <begin position="139"/>
        <end position="151"/>
    </location>
</feature>
<evidence type="ECO:0000313" key="7">
    <source>
        <dbReference type="Proteomes" id="UP000192927"/>
    </source>
</evidence>
<dbReference type="InterPro" id="IPR008978">
    <property type="entry name" value="HSP20-like_chaperone"/>
</dbReference>
<dbReference type="EMBL" id="FWEW01000043">
    <property type="protein sequence ID" value="SLM33503.1"/>
    <property type="molecule type" value="Genomic_DNA"/>
</dbReference>
<dbReference type="CDD" id="cd06464">
    <property type="entry name" value="ACD_sHsps-like"/>
    <property type="match status" value="1"/>
</dbReference>
<dbReference type="AlphaFoldDB" id="A0A1W5CRP6"/>
<comment type="similarity">
    <text evidence="2 3">Belongs to the small heat shock protein (HSP20) family.</text>
</comment>
<dbReference type="PANTHER" id="PTHR11527">
    <property type="entry name" value="HEAT-SHOCK PROTEIN 20 FAMILY MEMBER"/>
    <property type="match status" value="1"/>
</dbReference>
<sequence length="214" mass="23377">MSAFFQPLPTNSDFTSLFRLLDDYDTHRSQPSSTRANPRSTIRAFQPRFDVKEVPNAYELHGELPGIAQKDVSIEFTDPHTLVIKGRTEREYSAGNPPAAGAIEADGAGAETPSSDSYHKATVEDEDGAENAEAGENGSTEVAKQAGTGSEVQKAPQAQHRYWVSERMVGEFHRSFSFPTRVDQDKVKASLKNGILTVVVPKASAPQSKKIQIE</sequence>
<feature type="region of interest" description="Disordered" evidence="4">
    <location>
        <begin position="87"/>
        <end position="158"/>
    </location>
</feature>
<evidence type="ECO:0000256" key="1">
    <source>
        <dbReference type="ARBA" id="ARBA00023016"/>
    </source>
</evidence>